<comment type="caution">
    <text evidence="3">The sequence shown here is derived from an EMBL/GenBank/DDBJ whole genome shotgun (WGS) entry which is preliminary data.</text>
</comment>
<reference evidence="4" key="1">
    <citation type="journal article" date="2019" name="Int. J. Syst. Evol. Microbiol.">
        <title>The Global Catalogue of Microorganisms (GCM) 10K type strain sequencing project: providing services to taxonomists for standard genome sequencing and annotation.</title>
        <authorList>
            <consortium name="The Broad Institute Genomics Platform"/>
            <consortium name="The Broad Institute Genome Sequencing Center for Infectious Disease"/>
            <person name="Wu L."/>
            <person name="Ma J."/>
        </authorList>
    </citation>
    <scope>NUCLEOTIDE SEQUENCE [LARGE SCALE GENOMIC DNA]</scope>
    <source>
        <strain evidence="4">CGMCC 1.9106</strain>
    </source>
</reference>
<feature type="compositionally biased region" description="Basic and acidic residues" evidence="1">
    <location>
        <begin position="171"/>
        <end position="181"/>
    </location>
</feature>
<dbReference type="RefSeq" id="WP_376810343.1">
    <property type="nucleotide sequence ID" value="NZ_JBHTAC010000060.1"/>
</dbReference>
<keyword evidence="4" id="KW-1185">Reference proteome</keyword>
<gene>
    <name evidence="3" type="ORF">ACFQO7_34605</name>
</gene>
<accession>A0ABW2H6N1</accession>
<protein>
    <submittedName>
        <fullName evidence="3">DUF6879 family protein</fullName>
    </submittedName>
</protein>
<proteinExistence type="predicted"/>
<evidence type="ECO:0000259" key="2">
    <source>
        <dbReference type="Pfam" id="PF21806"/>
    </source>
</evidence>
<dbReference type="EMBL" id="JBHTAC010000060">
    <property type="protein sequence ID" value="MFC7247623.1"/>
    <property type="molecule type" value="Genomic_DNA"/>
</dbReference>
<evidence type="ECO:0000313" key="4">
    <source>
        <dbReference type="Proteomes" id="UP001596392"/>
    </source>
</evidence>
<sequence length="193" mass="21985">MAESTFAELLDGCWRSAVHLEMRDGYMTGDPNYVAWLDGERPAPGSRPGWAHRWYEMIGAARNRGAAVRRARIVSEPISDYVRFEYDTTEVCNIEAGEEVRWLPRRYASDLALPGNDFWLFDDSVVLFNHFDGNGNATFRDTSTDPGVVELCRVAFEAVWQRAVPHQDYRPTHRLAPRERPPSVGDATLRPEV</sequence>
<dbReference type="Proteomes" id="UP001596392">
    <property type="component" value="Unassembled WGS sequence"/>
</dbReference>
<dbReference type="Pfam" id="PF21806">
    <property type="entry name" value="DUF6879"/>
    <property type="match status" value="1"/>
</dbReference>
<evidence type="ECO:0000256" key="1">
    <source>
        <dbReference type="SAM" id="MobiDB-lite"/>
    </source>
</evidence>
<evidence type="ECO:0000313" key="3">
    <source>
        <dbReference type="EMBL" id="MFC7247623.1"/>
    </source>
</evidence>
<feature type="domain" description="DUF6879" evidence="2">
    <location>
        <begin position="5"/>
        <end position="170"/>
    </location>
</feature>
<organism evidence="3 4">
    <name type="scientific">Catellatospora aurea</name>
    <dbReference type="NCBI Taxonomy" id="1337874"/>
    <lineage>
        <taxon>Bacteria</taxon>
        <taxon>Bacillati</taxon>
        <taxon>Actinomycetota</taxon>
        <taxon>Actinomycetes</taxon>
        <taxon>Micromonosporales</taxon>
        <taxon>Micromonosporaceae</taxon>
        <taxon>Catellatospora</taxon>
    </lineage>
</organism>
<name>A0ABW2H6N1_9ACTN</name>
<feature type="region of interest" description="Disordered" evidence="1">
    <location>
        <begin position="171"/>
        <end position="193"/>
    </location>
</feature>
<dbReference type="InterPro" id="IPR049244">
    <property type="entry name" value="DUF6879"/>
</dbReference>